<feature type="domain" description="F-box" evidence="1">
    <location>
        <begin position="241"/>
        <end position="288"/>
    </location>
</feature>
<accession>A0A815BIX8</accession>
<gene>
    <name evidence="2" type="ORF">QVE165_LOCUS29770</name>
</gene>
<dbReference type="AlphaFoldDB" id="A0A815BIX8"/>
<dbReference type="PROSITE" id="PS50181">
    <property type="entry name" value="FBOX"/>
    <property type="match status" value="1"/>
</dbReference>
<dbReference type="EMBL" id="CAJNOM010000241">
    <property type="protein sequence ID" value="CAF1274232.1"/>
    <property type="molecule type" value="Genomic_DNA"/>
</dbReference>
<evidence type="ECO:0000259" key="1">
    <source>
        <dbReference type="PROSITE" id="PS50181"/>
    </source>
</evidence>
<feature type="non-terminal residue" evidence="2">
    <location>
        <position position="586"/>
    </location>
</feature>
<protein>
    <recommendedName>
        <fullName evidence="1">F-box domain-containing protein</fullName>
    </recommendedName>
</protein>
<reference evidence="2" key="1">
    <citation type="submission" date="2021-02" db="EMBL/GenBank/DDBJ databases">
        <authorList>
            <person name="Nowell W R."/>
        </authorList>
    </citation>
    <scope>NUCLEOTIDE SEQUENCE</scope>
</reference>
<keyword evidence="3" id="KW-1185">Reference proteome</keyword>
<sequence>MTQPSQQLRIIAQPKALYRERYDSEQYKTGNRIQRYIRAEDNQLKLEYPTIEISEEWRDGILPQYIRVTSVTVPNDMESIVCVHPYPIDSDDSSVQKDPANNALYFPITKGDFTNGRKSLLVTRKKLVQSELKSHGPLRIAGSEQRHILGIIKTSRSKQLIETYKLWKSQLVFSRAEHIGDEVFNIFTESSVSSQYFLFSFPNEDTAAPVVAPNDHNEKSDFYCATYDIVEIMSNLTRRNKSKLELLPDEIFLELFSYIKPIDLYHGFLNLNSRLNNILNDTYICIHIINDDEHKSDQLCINYFAQQIIYLAIDCHWTCLSYPINLRFLTNLRSLHLPMPTDEQCLDITPTNLPYLTNLTINDNVFKTTLFNINSFPYFSTCCIPRIYSSMLNTMKSNQLCLTLHSLQLSSCLIHDLYDILPYLPNLNYLEIVLQSNNRNIQRDYIKHNKISHLKIKLRKLDPDFEILLKSMSNLRRIEFLWNNSYQWYNERKNFNFNRFSDIINENSKSLQRLDIDIHVSKCDYDINTIHHINLRWFSSLSIIEIYNDRSFFITTKKISSNPEDKLITTILQSTYMAQRNARFNR</sequence>
<proteinExistence type="predicted"/>
<organism evidence="2 3">
    <name type="scientific">Adineta steineri</name>
    <dbReference type="NCBI Taxonomy" id="433720"/>
    <lineage>
        <taxon>Eukaryota</taxon>
        <taxon>Metazoa</taxon>
        <taxon>Spiralia</taxon>
        <taxon>Gnathifera</taxon>
        <taxon>Rotifera</taxon>
        <taxon>Eurotatoria</taxon>
        <taxon>Bdelloidea</taxon>
        <taxon>Adinetida</taxon>
        <taxon>Adinetidae</taxon>
        <taxon>Adineta</taxon>
    </lineage>
</organism>
<evidence type="ECO:0000313" key="3">
    <source>
        <dbReference type="Proteomes" id="UP000663832"/>
    </source>
</evidence>
<dbReference type="InterPro" id="IPR001810">
    <property type="entry name" value="F-box_dom"/>
</dbReference>
<name>A0A815BIX8_9BILA</name>
<comment type="caution">
    <text evidence="2">The sequence shown here is derived from an EMBL/GenBank/DDBJ whole genome shotgun (WGS) entry which is preliminary data.</text>
</comment>
<evidence type="ECO:0000313" key="2">
    <source>
        <dbReference type="EMBL" id="CAF1274232.1"/>
    </source>
</evidence>
<dbReference type="Proteomes" id="UP000663832">
    <property type="component" value="Unassembled WGS sequence"/>
</dbReference>